<evidence type="ECO:0000259" key="9">
    <source>
        <dbReference type="Pfam" id="PF07715"/>
    </source>
</evidence>
<name>A0A0R0AB45_9GAMM</name>
<dbReference type="PANTHER" id="PTHR30069">
    <property type="entry name" value="TONB-DEPENDENT OUTER MEMBRANE RECEPTOR"/>
    <property type="match status" value="1"/>
</dbReference>
<dbReference type="SUPFAM" id="SSF56935">
    <property type="entry name" value="Porins"/>
    <property type="match status" value="1"/>
</dbReference>
<comment type="subcellular location">
    <subcellularLocation>
        <location evidence="1 7">Cell outer membrane</location>
        <topology evidence="1 7">Multi-pass membrane protein</topology>
    </subcellularLocation>
</comment>
<keyword evidence="2 7" id="KW-0813">Transport</keyword>
<evidence type="ECO:0000256" key="3">
    <source>
        <dbReference type="ARBA" id="ARBA00022452"/>
    </source>
</evidence>
<organism evidence="11 12">
    <name type="scientific">Stenotrophomonas panacihumi</name>
    <dbReference type="NCBI Taxonomy" id="676599"/>
    <lineage>
        <taxon>Bacteria</taxon>
        <taxon>Pseudomonadati</taxon>
        <taxon>Pseudomonadota</taxon>
        <taxon>Gammaproteobacteria</taxon>
        <taxon>Lysobacterales</taxon>
        <taxon>Lysobacteraceae</taxon>
        <taxon>Stenotrophomonas</taxon>
    </lineage>
</organism>
<evidence type="ECO:0000256" key="7">
    <source>
        <dbReference type="PROSITE-ProRule" id="PRU01360"/>
    </source>
</evidence>
<keyword evidence="11" id="KW-0675">Receptor</keyword>
<evidence type="ECO:0000256" key="1">
    <source>
        <dbReference type="ARBA" id="ARBA00004571"/>
    </source>
</evidence>
<dbReference type="STRING" id="676599.ARC20_15575"/>
<dbReference type="GO" id="GO:0015344">
    <property type="term" value="F:siderophore uptake transmembrane transporter activity"/>
    <property type="evidence" value="ECO:0007669"/>
    <property type="project" value="TreeGrafter"/>
</dbReference>
<feature type="signal peptide" evidence="8">
    <location>
        <begin position="1"/>
        <end position="28"/>
    </location>
</feature>
<evidence type="ECO:0000256" key="8">
    <source>
        <dbReference type="SAM" id="SignalP"/>
    </source>
</evidence>
<keyword evidence="3 7" id="KW-1134">Transmembrane beta strand</keyword>
<keyword evidence="8" id="KW-0732">Signal</keyword>
<dbReference type="SUPFAM" id="SSF49452">
    <property type="entry name" value="Starch-binding domain-like"/>
    <property type="match status" value="1"/>
</dbReference>
<sequence>MNGKHVRKAALCVALAACLGSIAPMALAQDGAVTGRLVTEGGQKLSGATVTVRNPQTGFARSTTVNADGSYRIPLLSPGTYQMELSVGGGAPTPVGEVVVTLGNATTVNVPVGAINTLGAVEVRAPQVVSMVDVTSTESAMNISRQDLARMPVDQDLKSVAMLAPGVVSGKSSLGGQGISFGGSSVAENAVYIDGLNVTDFYNRVGFSSAPFAFFQEFQVKTGGYSVEYGRTTGGVINAVTRSGTNEFHAGAELTAEPSAWGASGKDYYLANGDPYIISSHDGGTHNKLNVWGSGAIVKDRLFFFGMYEARDNRAFSTSNDGSTFNNGKADDGFWGGKLDWQITDNHSLSLLGFSDSNQNVADVYRYDYLTGTRGSQTNTIFTDTGGDNYALTYNGHLTDTFAMKAMIGRNTRDYANYSQTDIECNRVVSEAGIAPAGIPLGCTTNSAVESREDERKAGRLDFEWTLGDHLLRFGLDREENTSDYERMYPGPGGYYYNVYKTTPGATLVNGGQVPAGTTAYVRARRYEIAGTFETDNSAYYLEDNWSVTPNLLLNLGLRLEAFDNKDSEGRSYIKMDDMVAPRFGASWDIKGDGTMKLFGNVGRYFLPVANVINIKQAGGLLDERTYYALAGWETRELNGSQYQVPVLGAQIGPVDDSQGDGTVGDLRSEVDRDMDPVYQDEAILGFQQSINEAWSYGVRGIYRKLHNAIDDMEISATGACGPDGYIGWVMANPGKKVTVWGDTNCDGDADGWVTVDTAKEGWAMYRQDGVDADGDPIMTYIGQRGWEKPKRDYKALELQLDRAWDGKWSMNASYTLAYGRGNAEGPVNSDTDFSDTGRTENFDDPWVNYNGYGYLANDRRHQVKLRGAYAITDNWLVGATLDARSGGPITGFGVGNPYDATAYHSYYVCVENCDSEFSGERVYAHNSRGGYGRLPWSYELGASVTWLKSFNETNLKVKFAVYNLTNQQKKLSVNQEYEGAIGSPNDLFLYPESFQAPRYAQLVVSLDY</sequence>
<evidence type="ECO:0000256" key="6">
    <source>
        <dbReference type="ARBA" id="ARBA00023237"/>
    </source>
</evidence>
<dbReference type="Proteomes" id="UP000051802">
    <property type="component" value="Unassembled WGS sequence"/>
</dbReference>
<reference evidence="11 12" key="1">
    <citation type="submission" date="2015-10" db="EMBL/GenBank/DDBJ databases">
        <title>Genome sequencing and analysis of members of genus Stenotrophomonas.</title>
        <authorList>
            <person name="Patil P.P."/>
            <person name="Midha S."/>
            <person name="Patil P.B."/>
        </authorList>
    </citation>
    <scope>NUCLEOTIDE SEQUENCE [LARGE SCALE GENOMIC DNA]</scope>
    <source>
        <strain evidence="11 12">JCM 16536</strain>
    </source>
</reference>
<keyword evidence="12" id="KW-1185">Reference proteome</keyword>
<dbReference type="RefSeq" id="WP_057648939.1">
    <property type="nucleotide sequence ID" value="NZ_LLXU01000126.1"/>
</dbReference>
<evidence type="ECO:0000256" key="5">
    <source>
        <dbReference type="ARBA" id="ARBA00023136"/>
    </source>
</evidence>
<evidence type="ECO:0000259" key="10">
    <source>
        <dbReference type="Pfam" id="PF25183"/>
    </source>
</evidence>
<dbReference type="Gene3D" id="2.170.130.10">
    <property type="entry name" value="TonB-dependent receptor, plug domain"/>
    <property type="match status" value="1"/>
</dbReference>
<feature type="domain" description="TonB-dependent transporter Oar-like beta-barrel" evidence="10">
    <location>
        <begin position="326"/>
        <end position="563"/>
    </location>
</feature>
<accession>A0A0R0AB45</accession>
<feature type="chain" id="PRO_5006390525" evidence="8">
    <location>
        <begin position="29"/>
        <end position="1009"/>
    </location>
</feature>
<dbReference type="InterPro" id="IPR039426">
    <property type="entry name" value="TonB-dep_rcpt-like"/>
</dbReference>
<dbReference type="GO" id="GO:0009279">
    <property type="term" value="C:cell outer membrane"/>
    <property type="evidence" value="ECO:0007669"/>
    <property type="project" value="UniProtKB-SubCell"/>
</dbReference>
<evidence type="ECO:0000313" key="12">
    <source>
        <dbReference type="Proteomes" id="UP000051802"/>
    </source>
</evidence>
<dbReference type="EMBL" id="LLXU01000126">
    <property type="protein sequence ID" value="KRG38056.1"/>
    <property type="molecule type" value="Genomic_DNA"/>
</dbReference>
<feature type="domain" description="TonB-dependent receptor plug" evidence="9">
    <location>
        <begin position="136"/>
        <end position="236"/>
    </location>
</feature>
<keyword evidence="5 7" id="KW-0472">Membrane</keyword>
<dbReference type="InterPro" id="IPR013784">
    <property type="entry name" value="Carb-bd-like_fold"/>
</dbReference>
<dbReference type="PANTHER" id="PTHR30069:SF46">
    <property type="entry name" value="OAR PROTEIN"/>
    <property type="match status" value="1"/>
</dbReference>
<dbReference type="GO" id="GO:0030246">
    <property type="term" value="F:carbohydrate binding"/>
    <property type="evidence" value="ECO:0007669"/>
    <property type="project" value="InterPro"/>
</dbReference>
<dbReference type="Pfam" id="PF07715">
    <property type="entry name" value="Plug"/>
    <property type="match status" value="1"/>
</dbReference>
<dbReference type="InterPro" id="IPR057601">
    <property type="entry name" value="Oar-like_b-barrel"/>
</dbReference>
<dbReference type="InterPro" id="IPR012910">
    <property type="entry name" value="Plug_dom"/>
</dbReference>
<evidence type="ECO:0000256" key="4">
    <source>
        <dbReference type="ARBA" id="ARBA00022692"/>
    </source>
</evidence>
<proteinExistence type="inferred from homology"/>
<dbReference type="OrthoDB" id="9768147at2"/>
<dbReference type="AlphaFoldDB" id="A0A0R0AB45"/>
<gene>
    <name evidence="11" type="ORF">ARC20_15575</name>
</gene>
<dbReference type="GO" id="GO:0044718">
    <property type="term" value="P:siderophore transmembrane transport"/>
    <property type="evidence" value="ECO:0007669"/>
    <property type="project" value="TreeGrafter"/>
</dbReference>
<dbReference type="PROSITE" id="PS52016">
    <property type="entry name" value="TONB_DEPENDENT_REC_3"/>
    <property type="match status" value="1"/>
</dbReference>
<dbReference type="Pfam" id="PF25183">
    <property type="entry name" value="OMP_b-brl_4"/>
    <property type="match status" value="1"/>
</dbReference>
<dbReference type="InterPro" id="IPR037066">
    <property type="entry name" value="Plug_dom_sf"/>
</dbReference>
<comment type="caution">
    <text evidence="11">The sequence shown here is derived from an EMBL/GenBank/DDBJ whole genome shotgun (WGS) entry which is preliminary data.</text>
</comment>
<evidence type="ECO:0000313" key="11">
    <source>
        <dbReference type="EMBL" id="KRG38056.1"/>
    </source>
</evidence>
<comment type="similarity">
    <text evidence="7">Belongs to the TonB-dependent receptor family.</text>
</comment>
<protein>
    <submittedName>
        <fullName evidence="11">TonB-dependent receptor</fullName>
    </submittedName>
</protein>
<evidence type="ECO:0000256" key="2">
    <source>
        <dbReference type="ARBA" id="ARBA00022448"/>
    </source>
</evidence>
<dbReference type="Gene3D" id="2.60.40.1120">
    <property type="entry name" value="Carboxypeptidase-like, regulatory domain"/>
    <property type="match status" value="1"/>
</dbReference>
<dbReference type="Gene3D" id="2.40.170.20">
    <property type="entry name" value="TonB-dependent receptor, beta-barrel domain"/>
    <property type="match status" value="1"/>
</dbReference>
<dbReference type="Pfam" id="PF13620">
    <property type="entry name" value="CarboxypepD_reg"/>
    <property type="match status" value="1"/>
</dbReference>
<keyword evidence="4 7" id="KW-0812">Transmembrane</keyword>
<keyword evidence="6 7" id="KW-0998">Cell outer membrane</keyword>
<dbReference type="InterPro" id="IPR036942">
    <property type="entry name" value="Beta-barrel_TonB_sf"/>
</dbReference>